<dbReference type="InterPro" id="IPR047726">
    <property type="entry name" value="CsgH_dom"/>
</dbReference>
<dbReference type="Proteomes" id="UP000035100">
    <property type="component" value="Unassembled WGS sequence"/>
</dbReference>
<dbReference type="AlphaFoldDB" id="A0A0D0QA84"/>
<feature type="signal peptide" evidence="1">
    <location>
        <begin position="1"/>
        <end position="22"/>
    </location>
</feature>
<keyword evidence="3" id="KW-1185">Reference proteome</keyword>
<dbReference type="NCBIfam" id="NF041112">
    <property type="entry name" value="chap_CsgH_alph"/>
    <property type="match status" value="1"/>
</dbReference>
<dbReference type="Gene3D" id="2.60.40.2420">
    <property type="match status" value="1"/>
</dbReference>
<sequence length="119" mass="11922">MTPVTTSTLAVLSLLGACAAPATVPDTAQPEAARAAIGPDCRLERDGGTWRAIVAADAAVSGSYALDLSRPGLSMRQDGPFSAAAGETLLLGEATVGDVPGASLSITVGGRTRDCPIER</sequence>
<dbReference type="InterPro" id="IPR053722">
    <property type="entry name" value="Curli_assembly_CsgC/AgfC"/>
</dbReference>
<proteinExistence type="predicted"/>
<evidence type="ECO:0008006" key="4">
    <source>
        <dbReference type="Google" id="ProtNLM"/>
    </source>
</evidence>
<evidence type="ECO:0000256" key="1">
    <source>
        <dbReference type="SAM" id="SignalP"/>
    </source>
</evidence>
<feature type="chain" id="PRO_5002230448" description="Membrane-bound lysozyme-inhibitor of c-type lysozyme" evidence="1">
    <location>
        <begin position="23"/>
        <end position="119"/>
    </location>
</feature>
<protein>
    <recommendedName>
        <fullName evidence="4">Membrane-bound lysozyme-inhibitor of c-type lysozyme</fullName>
    </recommendedName>
</protein>
<reference evidence="2 3" key="1">
    <citation type="submission" date="2013-01" db="EMBL/GenBank/DDBJ databases">
        <authorList>
            <person name="Fiebig A."/>
            <person name="Goeker M."/>
            <person name="Klenk H.-P.P."/>
        </authorList>
    </citation>
    <scope>NUCLEOTIDE SEQUENCE [LARGE SCALE GENOMIC DNA]</scope>
    <source>
        <strain evidence="2 3">DSM 24838</strain>
    </source>
</reference>
<evidence type="ECO:0000313" key="2">
    <source>
        <dbReference type="EMBL" id="KIQ69207.1"/>
    </source>
</evidence>
<comment type="caution">
    <text evidence="2">The sequence shown here is derived from an EMBL/GenBank/DDBJ whole genome shotgun (WGS) entry which is preliminary data.</text>
</comment>
<dbReference type="PATRIC" id="fig|1123501.6.peg.2379"/>
<gene>
    <name evidence="2" type="ORF">Wenmar_02278</name>
</gene>
<keyword evidence="1" id="KW-0732">Signal</keyword>
<dbReference type="RefSeq" id="WP_018303066.1">
    <property type="nucleotide sequence ID" value="NZ_KB902289.1"/>
</dbReference>
<evidence type="ECO:0000313" key="3">
    <source>
        <dbReference type="Proteomes" id="UP000035100"/>
    </source>
</evidence>
<organism evidence="2 3">
    <name type="scientific">Wenxinia marina DSM 24838</name>
    <dbReference type="NCBI Taxonomy" id="1123501"/>
    <lineage>
        <taxon>Bacteria</taxon>
        <taxon>Pseudomonadati</taxon>
        <taxon>Pseudomonadota</taxon>
        <taxon>Alphaproteobacteria</taxon>
        <taxon>Rhodobacterales</taxon>
        <taxon>Roseobacteraceae</taxon>
        <taxon>Wenxinia</taxon>
    </lineage>
</organism>
<accession>A0A0D0QA84</accession>
<dbReference type="EMBL" id="AONG01000010">
    <property type="protein sequence ID" value="KIQ69207.1"/>
    <property type="molecule type" value="Genomic_DNA"/>
</dbReference>
<name>A0A0D0QA84_9RHOB</name>
<dbReference type="STRING" id="1123501.Wenmar_02278"/>